<accession>C3N5G8</accession>
<name>C3N5G8_SACI3</name>
<evidence type="ECO:0000259" key="3">
    <source>
        <dbReference type="Pfam" id="PF18822"/>
    </source>
</evidence>
<dbReference type="GeneID" id="84058671"/>
<dbReference type="AlphaFoldDB" id="C3N5G8"/>
<feature type="region of interest" description="Disordered" evidence="2">
    <location>
        <begin position="231"/>
        <end position="254"/>
    </location>
</feature>
<evidence type="ECO:0000256" key="1">
    <source>
        <dbReference type="SAM" id="Coils"/>
    </source>
</evidence>
<keyword evidence="1" id="KW-0175">Coiled coil</keyword>
<feature type="coiled-coil region" evidence="1">
    <location>
        <begin position="104"/>
        <end position="167"/>
    </location>
</feature>
<protein>
    <recommendedName>
        <fullName evidence="3">CdvA-like coiled-coil domain-containing protein</fullName>
    </recommendedName>
</protein>
<proteinExistence type="predicted"/>
<dbReference type="InterPro" id="IPR053653">
    <property type="entry name" value="Cell_Div_Membrane-Interact"/>
</dbReference>
<dbReference type="Proteomes" id="UP000002307">
    <property type="component" value="Chromosome"/>
</dbReference>
<dbReference type="EMBL" id="CP001401">
    <property type="protein sequence ID" value="ACP55243.1"/>
    <property type="molecule type" value="Genomic_DNA"/>
</dbReference>
<reference evidence="4 5" key="1">
    <citation type="journal article" date="2009" name="Proc. Natl. Acad. Sci. U.S.A.">
        <title>Biogeography of the Sulfolobus islandicus pan-genome.</title>
        <authorList>
            <person name="Reno M.L."/>
            <person name="Held N.L."/>
            <person name="Fields C.J."/>
            <person name="Burke P.V."/>
            <person name="Whitaker R.J."/>
        </authorList>
    </citation>
    <scope>NUCLEOTIDE SEQUENCE [LARGE SCALE GENOMIC DNA]</scope>
    <source>
        <strain evidence="4 5">M.16.27</strain>
    </source>
</reference>
<evidence type="ECO:0000313" key="4">
    <source>
        <dbReference type="EMBL" id="ACP55243.1"/>
    </source>
</evidence>
<organism evidence="4 5">
    <name type="scientific">Saccharolobus islandicus (strain M.16.27)</name>
    <name type="common">Sulfolobus islandicus</name>
    <dbReference type="NCBI Taxonomy" id="427318"/>
    <lineage>
        <taxon>Archaea</taxon>
        <taxon>Thermoproteota</taxon>
        <taxon>Thermoprotei</taxon>
        <taxon>Sulfolobales</taxon>
        <taxon>Sulfolobaceae</taxon>
        <taxon>Saccharolobus</taxon>
    </lineage>
</organism>
<gene>
    <name evidence="4" type="ordered locus">M1627_1360</name>
</gene>
<dbReference type="NCBIfam" id="NF041007">
    <property type="entry name" value="cell_div_CdvA"/>
    <property type="match status" value="1"/>
</dbReference>
<evidence type="ECO:0000313" key="5">
    <source>
        <dbReference type="Proteomes" id="UP000002307"/>
    </source>
</evidence>
<dbReference type="KEGG" id="sim:M1627_1360"/>
<dbReference type="HOGENOM" id="CLU_100857_0_0_2"/>
<evidence type="ECO:0000256" key="2">
    <source>
        <dbReference type="SAM" id="MobiDB-lite"/>
    </source>
</evidence>
<dbReference type="Pfam" id="PF18822">
    <property type="entry name" value="CdvA"/>
    <property type="match status" value="1"/>
</dbReference>
<dbReference type="InterPro" id="IPR041461">
    <property type="entry name" value="CdvA_CC"/>
</dbReference>
<feature type="domain" description="CdvA-like coiled-coil" evidence="3">
    <location>
        <begin position="113"/>
        <end position="231"/>
    </location>
</feature>
<dbReference type="RefSeq" id="WP_012718807.1">
    <property type="nucleotide sequence ID" value="NC_012632.1"/>
</dbReference>
<sequence>MTSLRCLKSPNLYKYYLKDQIFLRSITMPVSYEVLTKFIGQKVKDIYGREFGYLIHVYSEIDGSITGIEVAQGSSILTMGPERIKLDGDSILILPDWKAEAIRILSLMEKIRKRQRALEELYNKQEIPKSDYDDMKRKLDTEMLKVKDDQNKLKGKLKSRLNDIEDQLAHIDKAVISLKMSYISSEIPENAYKGSMEVLRQSKDSYTLERDDIRKTLDRLDSLDKESIELKPLGSLSTSQQGEAKSDQSKSEIPLPIPVKVINNTL</sequence>